<keyword evidence="4" id="KW-0325">Glycoprotein</keyword>
<accession>A0AAE1NFB6</accession>
<evidence type="ECO:0000256" key="5">
    <source>
        <dbReference type="ARBA" id="ARBA00023319"/>
    </source>
</evidence>
<keyword evidence="3" id="KW-1015">Disulfide bond</keyword>
<evidence type="ECO:0000259" key="6">
    <source>
        <dbReference type="PROSITE" id="PS50835"/>
    </source>
</evidence>
<dbReference type="GO" id="GO:0005911">
    <property type="term" value="C:cell-cell junction"/>
    <property type="evidence" value="ECO:0007669"/>
    <property type="project" value="TreeGrafter"/>
</dbReference>
<dbReference type="SUPFAM" id="SSF48726">
    <property type="entry name" value="Immunoglobulin"/>
    <property type="match status" value="1"/>
</dbReference>
<dbReference type="InterPro" id="IPR036179">
    <property type="entry name" value="Ig-like_dom_sf"/>
</dbReference>
<dbReference type="InterPro" id="IPR013783">
    <property type="entry name" value="Ig-like_fold"/>
</dbReference>
<dbReference type="GO" id="GO:0098609">
    <property type="term" value="P:cell-cell adhesion"/>
    <property type="evidence" value="ECO:0007669"/>
    <property type="project" value="TreeGrafter"/>
</dbReference>
<organism evidence="7 8">
    <name type="scientific">Petrolisthes manimaculis</name>
    <dbReference type="NCBI Taxonomy" id="1843537"/>
    <lineage>
        <taxon>Eukaryota</taxon>
        <taxon>Metazoa</taxon>
        <taxon>Ecdysozoa</taxon>
        <taxon>Arthropoda</taxon>
        <taxon>Crustacea</taxon>
        <taxon>Multicrustacea</taxon>
        <taxon>Malacostraca</taxon>
        <taxon>Eumalacostraca</taxon>
        <taxon>Eucarida</taxon>
        <taxon>Decapoda</taxon>
        <taxon>Pleocyemata</taxon>
        <taxon>Anomura</taxon>
        <taxon>Galatheoidea</taxon>
        <taxon>Porcellanidae</taxon>
        <taxon>Petrolisthes</taxon>
    </lineage>
</organism>
<evidence type="ECO:0000313" key="8">
    <source>
        <dbReference type="Proteomes" id="UP001292094"/>
    </source>
</evidence>
<comment type="subcellular location">
    <subcellularLocation>
        <location evidence="1">Membrane</location>
        <topology evidence="1">Single-pass type I membrane protein</topology>
    </subcellularLocation>
</comment>
<sequence>MEPSRTEVNPGGSVVLACRIYNKQGECSWQKDGKPQGMFVGKYEWAGDRDAGDCSVRVMDAAEMDDGGWECQVTASAFTAQDALTSRVARLVVRVAPNRPQMEVDKQAVVAGHNFTVKEEENARIRCVSRFGNPPAVIKWFIGESSCILQA</sequence>
<evidence type="ECO:0000256" key="1">
    <source>
        <dbReference type="ARBA" id="ARBA00004479"/>
    </source>
</evidence>
<dbReference type="Pfam" id="PF07679">
    <property type="entry name" value="I-set"/>
    <property type="match status" value="1"/>
</dbReference>
<evidence type="ECO:0000256" key="4">
    <source>
        <dbReference type="ARBA" id="ARBA00023180"/>
    </source>
</evidence>
<evidence type="ECO:0000313" key="7">
    <source>
        <dbReference type="EMBL" id="KAK4288357.1"/>
    </source>
</evidence>
<dbReference type="Proteomes" id="UP001292094">
    <property type="component" value="Unassembled WGS sequence"/>
</dbReference>
<feature type="domain" description="Ig-like" evidence="6">
    <location>
        <begin position="1"/>
        <end position="85"/>
    </location>
</feature>
<dbReference type="InterPro" id="IPR007110">
    <property type="entry name" value="Ig-like_dom"/>
</dbReference>
<dbReference type="PANTHER" id="PTHR11640">
    <property type="entry name" value="NEPHRIN"/>
    <property type="match status" value="1"/>
</dbReference>
<evidence type="ECO:0000256" key="3">
    <source>
        <dbReference type="ARBA" id="ARBA00023157"/>
    </source>
</evidence>
<keyword evidence="5" id="KW-0393">Immunoglobulin domain</keyword>
<dbReference type="InterPro" id="IPR013098">
    <property type="entry name" value="Ig_I-set"/>
</dbReference>
<dbReference type="AlphaFoldDB" id="A0AAE1NFB6"/>
<keyword evidence="2" id="KW-0472">Membrane</keyword>
<dbReference type="PANTHER" id="PTHR11640:SF154">
    <property type="entry name" value="IRREGULAR CHIASM C-ROUGHEST PROTEIN-LIKE PROTEIN"/>
    <property type="match status" value="1"/>
</dbReference>
<dbReference type="Gene3D" id="2.60.40.10">
    <property type="entry name" value="Immunoglobulins"/>
    <property type="match status" value="1"/>
</dbReference>
<dbReference type="PROSITE" id="PS50835">
    <property type="entry name" value="IG_LIKE"/>
    <property type="match status" value="1"/>
</dbReference>
<comment type="caution">
    <text evidence="7">The sequence shown here is derived from an EMBL/GenBank/DDBJ whole genome shotgun (WGS) entry which is preliminary data.</text>
</comment>
<proteinExistence type="predicted"/>
<dbReference type="InterPro" id="IPR051275">
    <property type="entry name" value="Cell_adhesion_signaling"/>
</dbReference>
<keyword evidence="8" id="KW-1185">Reference proteome</keyword>
<gene>
    <name evidence="7" type="ORF">Pmani_038607</name>
</gene>
<dbReference type="EMBL" id="JAWZYT010006336">
    <property type="protein sequence ID" value="KAK4288357.1"/>
    <property type="molecule type" value="Genomic_DNA"/>
</dbReference>
<dbReference type="PROSITE" id="PS51257">
    <property type="entry name" value="PROKAR_LIPOPROTEIN"/>
    <property type="match status" value="1"/>
</dbReference>
<reference evidence="7" key="1">
    <citation type="submission" date="2023-11" db="EMBL/GenBank/DDBJ databases">
        <title>Genome assemblies of two species of porcelain crab, Petrolisthes cinctipes and Petrolisthes manimaculis (Anomura: Porcellanidae).</title>
        <authorList>
            <person name="Angst P."/>
        </authorList>
    </citation>
    <scope>NUCLEOTIDE SEQUENCE</scope>
    <source>
        <strain evidence="7">PB745_02</strain>
        <tissue evidence="7">Gill</tissue>
    </source>
</reference>
<evidence type="ECO:0000256" key="2">
    <source>
        <dbReference type="ARBA" id="ARBA00023136"/>
    </source>
</evidence>
<protein>
    <recommendedName>
        <fullName evidence="6">Ig-like domain-containing protein</fullName>
    </recommendedName>
</protein>
<dbReference type="GO" id="GO:0005886">
    <property type="term" value="C:plasma membrane"/>
    <property type="evidence" value="ECO:0007669"/>
    <property type="project" value="TreeGrafter"/>
</dbReference>
<name>A0AAE1NFB6_9EUCA</name>
<dbReference type="GO" id="GO:0050839">
    <property type="term" value="F:cell adhesion molecule binding"/>
    <property type="evidence" value="ECO:0007669"/>
    <property type="project" value="TreeGrafter"/>
</dbReference>